<dbReference type="PANTHER" id="PTHR33975:SF2">
    <property type="entry name" value="MYELIN-ASSOCIATED OLIGODENDROCYTE BASIC PROTEIN"/>
    <property type="match status" value="1"/>
</dbReference>
<dbReference type="AlphaFoldDB" id="A0A5D3E292"/>
<gene>
    <name evidence="1" type="ORF">E5676_scaffold3607G00340</name>
</gene>
<dbReference type="GO" id="GO:0009507">
    <property type="term" value="C:chloroplast"/>
    <property type="evidence" value="ECO:0007669"/>
    <property type="project" value="TreeGrafter"/>
</dbReference>
<dbReference type="InterPro" id="IPR053023">
    <property type="entry name" value="FLAP_modulator"/>
</dbReference>
<name>A0A5D3E292_CUCMM</name>
<accession>A0A5D3E292</accession>
<reference evidence="1 2" key="1">
    <citation type="submission" date="2019-08" db="EMBL/GenBank/DDBJ databases">
        <title>Draft genome sequences of two oriental melons (Cucumis melo L. var makuwa).</title>
        <authorList>
            <person name="Kwon S.-Y."/>
        </authorList>
    </citation>
    <scope>NUCLEOTIDE SEQUENCE [LARGE SCALE GENOMIC DNA]</scope>
    <source>
        <strain evidence="2">cv. Chang Bougi</strain>
        <tissue evidence="1">Leaf</tissue>
    </source>
</reference>
<sequence>MNQMKQRSRVVRKTRARCGFMKVASWNDTKLLQVDRGMVGLLGMGRGLQRDLNRIAESADTSTPEGLCYVLTETILALLRHPDYCISGYSSIDVRPPIMLQHGRRKKKDSARVIEGEGILCVSGSEGIRSGDHGGGGDHS</sequence>
<dbReference type="InterPro" id="IPR010903">
    <property type="entry name" value="DUF1517"/>
</dbReference>
<evidence type="ECO:0000313" key="2">
    <source>
        <dbReference type="Proteomes" id="UP000321947"/>
    </source>
</evidence>
<dbReference type="EMBL" id="SSTD01001489">
    <property type="protein sequence ID" value="TYK29721.1"/>
    <property type="molecule type" value="Genomic_DNA"/>
</dbReference>
<organism evidence="1 2">
    <name type="scientific">Cucumis melo var. makuwa</name>
    <name type="common">Oriental melon</name>
    <dbReference type="NCBI Taxonomy" id="1194695"/>
    <lineage>
        <taxon>Eukaryota</taxon>
        <taxon>Viridiplantae</taxon>
        <taxon>Streptophyta</taxon>
        <taxon>Embryophyta</taxon>
        <taxon>Tracheophyta</taxon>
        <taxon>Spermatophyta</taxon>
        <taxon>Magnoliopsida</taxon>
        <taxon>eudicotyledons</taxon>
        <taxon>Gunneridae</taxon>
        <taxon>Pentapetalae</taxon>
        <taxon>rosids</taxon>
        <taxon>fabids</taxon>
        <taxon>Cucurbitales</taxon>
        <taxon>Cucurbitaceae</taxon>
        <taxon>Benincaseae</taxon>
        <taxon>Cucumis</taxon>
    </lineage>
</organism>
<proteinExistence type="predicted"/>
<dbReference type="PANTHER" id="PTHR33975">
    <property type="entry name" value="MYELIN-ASSOCIATED OLIGODENDROCYTE BASIC PROTEIN"/>
    <property type="match status" value="1"/>
</dbReference>
<dbReference type="Pfam" id="PF07466">
    <property type="entry name" value="DUF1517"/>
    <property type="match status" value="1"/>
</dbReference>
<dbReference type="Proteomes" id="UP000321947">
    <property type="component" value="Unassembled WGS sequence"/>
</dbReference>
<comment type="caution">
    <text evidence="1">The sequence shown here is derived from an EMBL/GenBank/DDBJ whole genome shotgun (WGS) entry which is preliminary data.</text>
</comment>
<evidence type="ECO:0000313" key="1">
    <source>
        <dbReference type="EMBL" id="TYK29721.1"/>
    </source>
</evidence>
<protein>
    <submittedName>
        <fullName evidence="1">Uncharacterized protein</fullName>
    </submittedName>
</protein>